<evidence type="ECO:0000313" key="3">
    <source>
        <dbReference type="EMBL" id="STC95531.1"/>
    </source>
</evidence>
<evidence type="ECO:0000313" key="4">
    <source>
        <dbReference type="Proteomes" id="UP000190848"/>
    </source>
</evidence>
<dbReference type="Proteomes" id="UP000254876">
    <property type="component" value="Unassembled WGS sequence"/>
</dbReference>
<reference evidence="3 5" key="2">
    <citation type="submission" date="2018-06" db="EMBL/GenBank/DDBJ databases">
        <authorList>
            <consortium name="Pathogen Informatics"/>
            <person name="Doyle S."/>
        </authorList>
    </citation>
    <scope>NUCLEOTIDE SEQUENCE [LARGE SCALE GENOMIC DNA]</scope>
    <source>
        <strain evidence="3 5">NCTC10588</strain>
    </source>
</reference>
<dbReference type="Proteomes" id="UP000190848">
    <property type="component" value="Chromosome"/>
</dbReference>
<dbReference type="Proteomes" id="UP001189000">
    <property type="component" value="Unassembled WGS sequence"/>
</dbReference>
<accession>A0A1T3DM14</accession>
<organism evidence="3 5">
    <name type="scientific">Elizabethkingia anophelis</name>
    <dbReference type="NCBI Taxonomy" id="1117645"/>
    <lineage>
        <taxon>Bacteria</taxon>
        <taxon>Pseudomonadati</taxon>
        <taxon>Bacteroidota</taxon>
        <taxon>Flavobacteriia</taxon>
        <taxon>Flavobacteriales</taxon>
        <taxon>Weeksellaceae</taxon>
        <taxon>Elizabethkingia</taxon>
    </lineage>
</organism>
<dbReference type="AlphaFoldDB" id="A0A1T3DM14"/>
<proteinExistence type="predicted"/>
<gene>
    <name evidence="1" type="ORF">BBD32_18960</name>
    <name evidence="2" type="ORF">CMU51_19115</name>
    <name evidence="3" type="ORF">NCTC10588_00379</name>
</gene>
<reference evidence="2" key="3">
    <citation type="submission" date="2023-02" db="EMBL/GenBank/DDBJ databases">
        <title>Elizabethkingia anophelis draft genomes.</title>
        <authorList>
            <person name="Nicholson A.C."/>
            <person name="Whitney A.M."/>
            <person name="Humrighouse B.W."/>
            <person name="Villarma A."/>
            <person name="Bell M."/>
            <person name="Mcquiston J."/>
        </authorList>
    </citation>
    <scope>NUCLEOTIDE SEQUENCE</scope>
    <source>
        <strain evidence="2">B4955</strain>
    </source>
</reference>
<name>A0A1T3DM14_9FLAO</name>
<evidence type="ECO:0000313" key="1">
    <source>
        <dbReference type="EMBL" id="AQX03390.1"/>
    </source>
</evidence>
<evidence type="ECO:0000313" key="2">
    <source>
        <dbReference type="EMBL" id="MDV3666167.1"/>
    </source>
</evidence>
<protein>
    <submittedName>
        <fullName evidence="3">Uncharacterized protein</fullName>
    </submittedName>
</protein>
<dbReference type="EMBL" id="UFYD01000001">
    <property type="protein sequence ID" value="STC95531.1"/>
    <property type="molecule type" value="Genomic_DNA"/>
</dbReference>
<reference evidence="1 4" key="1">
    <citation type="submission" date="2016-07" db="EMBL/GenBank/DDBJ databases">
        <title>Revisiting the taxonomy of the Elizabethkingia Genus using Whole-Genome Sequencing, Optical Mapping, and MALDI-TOF, along with proposal of three novel Elizabethkingia species: Elizabethkingia bruuniana sp. nov., Elizabethkingia ursingii sp. nov., and Elizabethkingia occulta sp. nov.</title>
        <authorList>
            <person name="Nicholson A.C."/>
        </authorList>
    </citation>
    <scope>NUCLEOTIDE SEQUENCE [LARGE SCALE GENOMIC DNA]</scope>
    <source>
        <strain evidence="1 4">F3201</strain>
    </source>
</reference>
<evidence type="ECO:0000313" key="5">
    <source>
        <dbReference type="Proteomes" id="UP000254876"/>
    </source>
</evidence>
<sequence length="219" mass="26291">MDTELFRYKINLKQTLSHMKLRLLFTAALLYTSVSVWGQQLKGMDVNISEQNSAILSVDLYTEDAVITVDSYGQLLRYQPNRRNNFQQRDDFDRSSNDNIRYRYGKYPIEYYSDNDIWGRNNMIKNIGRIGFEYFHKNDIWNRDLFFKQIGNINFEYFDNDIWGRKGKLRKVGNVTLDYYSDWDNNKRMVGQLKSIQGENDLIQINVIPQYYYRNDGRR</sequence>
<dbReference type="KEGG" id="een:BBD30_14305"/>
<dbReference type="EMBL" id="NWGY01000020">
    <property type="protein sequence ID" value="MDV3666167.1"/>
    <property type="molecule type" value="Genomic_DNA"/>
</dbReference>
<dbReference type="EMBL" id="CP016374">
    <property type="protein sequence ID" value="AQX03390.1"/>
    <property type="molecule type" value="Genomic_DNA"/>
</dbReference>